<dbReference type="SUPFAM" id="SSF53335">
    <property type="entry name" value="S-adenosyl-L-methionine-dependent methyltransferases"/>
    <property type="match status" value="1"/>
</dbReference>
<gene>
    <name evidence="1" type="ORF">GCM10009682_09490</name>
</gene>
<evidence type="ECO:0000313" key="2">
    <source>
        <dbReference type="Proteomes" id="UP001500218"/>
    </source>
</evidence>
<keyword evidence="2" id="KW-1185">Reference proteome</keyword>
<proteinExistence type="predicted"/>
<dbReference type="Proteomes" id="UP001500218">
    <property type="component" value="Unassembled WGS sequence"/>
</dbReference>
<organism evidence="1 2">
    <name type="scientific">Luedemannella flava</name>
    <dbReference type="NCBI Taxonomy" id="349316"/>
    <lineage>
        <taxon>Bacteria</taxon>
        <taxon>Bacillati</taxon>
        <taxon>Actinomycetota</taxon>
        <taxon>Actinomycetes</taxon>
        <taxon>Micromonosporales</taxon>
        <taxon>Micromonosporaceae</taxon>
        <taxon>Luedemannella</taxon>
    </lineage>
</organism>
<name>A0ABN2LJD1_9ACTN</name>
<sequence>MAPATGAPVDVRDIAHDLTRLAVHFKTDKWGTHRYTTHYQRHLGHLRDEPINLLEIGIGGYNRPGAGGASLRMWKHFFPRARIFGLDLEDKSHVQEDRITTYVGDQSDPDTLRAIARDIGTLDVIIDDGSHLSPHVILTFQTLFPLLAPSGIYVVEDTQTSYWPEWRGRQERDATDTSMSMLKSLVDGLNYEEFVDEDYHPTYTDLNVVAAHFYHNLAIIEKGVNAEGTNKRRVLKKRYGPPAE</sequence>
<evidence type="ECO:0000313" key="1">
    <source>
        <dbReference type="EMBL" id="GAA1789594.1"/>
    </source>
</evidence>
<accession>A0ABN2LJD1</accession>
<dbReference type="Gene3D" id="3.40.50.150">
    <property type="entry name" value="Vaccinia Virus protein VP39"/>
    <property type="match status" value="1"/>
</dbReference>
<dbReference type="InterPro" id="IPR029063">
    <property type="entry name" value="SAM-dependent_MTases_sf"/>
</dbReference>
<comment type="caution">
    <text evidence="1">The sequence shown here is derived from an EMBL/GenBank/DDBJ whole genome shotgun (WGS) entry which is preliminary data.</text>
</comment>
<dbReference type="RefSeq" id="WP_344126611.1">
    <property type="nucleotide sequence ID" value="NZ_BAAALT010000020.1"/>
</dbReference>
<protein>
    <submittedName>
        <fullName evidence="1">Uncharacterized protein</fullName>
    </submittedName>
</protein>
<dbReference type="EMBL" id="BAAALT010000020">
    <property type="protein sequence ID" value="GAA1789594.1"/>
    <property type="molecule type" value="Genomic_DNA"/>
</dbReference>
<reference evidence="1 2" key="1">
    <citation type="journal article" date="2019" name="Int. J. Syst. Evol. Microbiol.">
        <title>The Global Catalogue of Microorganisms (GCM) 10K type strain sequencing project: providing services to taxonomists for standard genome sequencing and annotation.</title>
        <authorList>
            <consortium name="The Broad Institute Genomics Platform"/>
            <consortium name="The Broad Institute Genome Sequencing Center for Infectious Disease"/>
            <person name="Wu L."/>
            <person name="Ma J."/>
        </authorList>
    </citation>
    <scope>NUCLEOTIDE SEQUENCE [LARGE SCALE GENOMIC DNA]</scope>
    <source>
        <strain evidence="1 2">JCM 13250</strain>
    </source>
</reference>